<accession>A0A915HG53</accession>
<protein>
    <submittedName>
        <fullName evidence="2">Uncharacterized protein</fullName>
    </submittedName>
</protein>
<reference evidence="2" key="1">
    <citation type="submission" date="2022-11" db="UniProtKB">
        <authorList>
            <consortium name="WormBaseParasite"/>
        </authorList>
    </citation>
    <scope>IDENTIFICATION</scope>
</reference>
<dbReference type="Proteomes" id="UP000887565">
    <property type="component" value="Unplaced"/>
</dbReference>
<evidence type="ECO:0000313" key="1">
    <source>
        <dbReference type="Proteomes" id="UP000887565"/>
    </source>
</evidence>
<proteinExistence type="predicted"/>
<evidence type="ECO:0000313" key="2">
    <source>
        <dbReference type="WBParaSite" id="nRc.2.0.1.t00593-RA"/>
    </source>
</evidence>
<sequence length="100" mass="11338">MRIGSWFDNFTVELLNVTFKFELAENDDTAAGGNNNNVIQPVKKITGNGDQDRPVHVESLKFTVANKPNGYEENLDGLTKMAKTKFENYLNSVLEEKWRA</sequence>
<dbReference type="WBParaSite" id="nRc.2.0.1.t00593-RA">
    <property type="protein sequence ID" value="nRc.2.0.1.t00593-RA"/>
    <property type="gene ID" value="nRc.2.0.1.g00593"/>
</dbReference>
<keyword evidence="1" id="KW-1185">Reference proteome</keyword>
<name>A0A915HG53_ROMCU</name>
<dbReference type="AlphaFoldDB" id="A0A915HG53"/>
<organism evidence="1 2">
    <name type="scientific">Romanomermis culicivorax</name>
    <name type="common">Nematode worm</name>
    <dbReference type="NCBI Taxonomy" id="13658"/>
    <lineage>
        <taxon>Eukaryota</taxon>
        <taxon>Metazoa</taxon>
        <taxon>Ecdysozoa</taxon>
        <taxon>Nematoda</taxon>
        <taxon>Enoplea</taxon>
        <taxon>Dorylaimia</taxon>
        <taxon>Mermithida</taxon>
        <taxon>Mermithoidea</taxon>
        <taxon>Mermithidae</taxon>
        <taxon>Romanomermis</taxon>
    </lineage>
</organism>